<sequence length="378" mass="42827">MIVISASTPPQLANRSYPGYSFLLGEMTRLIQKSHGEGVSLELGEGACRTVIWILPLPVKACTRVKKAAEILQLYAEDPPETSSLVIPFQTGWSHSWGEIQTGTSFVLVANKLGSSVLNSVNLDGDDEFKGHDVGGGRAKGRFQAFGEERNRPRYLDESSSIAQWRVLRVFLLLFFLCGIISFLALSGDGTRSGHGEEESNPIMVEKEPYIRYPIHGSGSIGPKYQLRIQWHNASEWRHTHPHDNGEWAFRIDDQALVPAHLYDAAEDAYQQWFRARYPHMAQLVDERDYIRPAWLGSRDVAVEWDSTFHNAHCVLALRRYFWAKESGRHVCPRDIDPGHIGHCLDALDAAMFTPGPMTEHEPKRYMYWQTKWCFGGN</sequence>
<accession>A0AAE0HT68</accession>
<name>A0AAE0HT68_9PEZI</name>
<keyword evidence="1" id="KW-0812">Transmembrane</keyword>
<evidence type="ECO:0000256" key="1">
    <source>
        <dbReference type="SAM" id="Phobius"/>
    </source>
</evidence>
<keyword evidence="1" id="KW-1133">Transmembrane helix</keyword>
<dbReference type="AlphaFoldDB" id="A0AAE0HT68"/>
<gene>
    <name evidence="2" type="ORF">B0H66DRAFT_644634</name>
</gene>
<evidence type="ECO:0000313" key="2">
    <source>
        <dbReference type="EMBL" id="KAK3312427.1"/>
    </source>
</evidence>
<reference evidence="2" key="1">
    <citation type="journal article" date="2023" name="Mol. Phylogenet. Evol.">
        <title>Genome-scale phylogeny and comparative genomics of the fungal order Sordariales.</title>
        <authorList>
            <person name="Hensen N."/>
            <person name="Bonometti L."/>
            <person name="Westerberg I."/>
            <person name="Brannstrom I.O."/>
            <person name="Guillou S."/>
            <person name="Cros-Aarteil S."/>
            <person name="Calhoun S."/>
            <person name="Haridas S."/>
            <person name="Kuo A."/>
            <person name="Mondo S."/>
            <person name="Pangilinan J."/>
            <person name="Riley R."/>
            <person name="LaButti K."/>
            <person name="Andreopoulos B."/>
            <person name="Lipzen A."/>
            <person name="Chen C."/>
            <person name="Yan M."/>
            <person name="Daum C."/>
            <person name="Ng V."/>
            <person name="Clum A."/>
            <person name="Steindorff A."/>
            <person name="Ohm R.A."/>
            <person name="Martin F."/>
            <person name="Silar P."/>
            <person name="Natvig D.O."/>
            <person name="Lalanne C."/>
            <person name="Gautier V."/>
            <person name="Ament-Velasquez S.L."/>
            <person name="Kruys A."/>
            <person name="Hutchinson M.I."/>
            <person name="Powell A.J."/>
            <person name="Barry K."/>
            <person name="Miller A.N."/>
            <person name="Grigoriev I.V."/>
            <person name="Debuchy R."/>
            <person name="Gladieux P."/>
            <person name="Hiltunen Thoren M."/>
            <person name="Johannesson H."/>
        </authorList>
    </citation>
    <scope>NUCLEOTIDE SEQUENCE</scope>
    <source>
        <strain evidence="2">CBS 118394</strain>
    </source>
</reference>
<keyword evidence="1" id="KW-0472">Membrane</keyword>
<dbReference type="EMBL" id="JAUEDM010000009">
    <property type="protein sequence ID" value="KAK3312427.1"/>
    <property type="molecule type" value="Genomic_DNA"/>
</dbReference>
<evidence type="ECO:0000313" key="3">
    <source>
        <dbReference type="Proteomes" id="UP001283341"/>
    </source>
</evidence>
<keyword evidence="3" id="KW-1185">Reference proteome</keyword>
<organism evidence="2 3">
    <name type="scientific">Apodospora peruviana</name>
    <dbReference type="NCBI Taxonomy" id="516989"/>
    <lineage>
        <taxon>Eukaryota</taxon>
        <taxon>Fungi</taxon>
        <taxon>Dikarya</taxon>
        <taxon>Ascomycota</taxon>
        <taxon>Pezizomycotina</taxon>
        <taxon>Sordariomycetes</taxon>
        <taxon>Sordariomycetidae</taxon>
        <taxon>Sordariales</taxon>
        <taxon>Lasiosphaeriaceae</taxon>
        <taxon>Apodospora</taxon>
    </lineage>
</organism>
<reference evidence="2" key="2">
    <citation type="submission" date="2023-06" db="EMBL/GenBank/DDBJ databases">
        <authorList>
            <consortium name="Lawrence Berkeley National Laboratory"/>
            <person name="Haridas S."/>
            <person name="Hensen N."/>
            <person name="Bonometti L."/>
            <person name="Westerberg I."/>
            <person name="Brannstrom I.O."/>
            <person name="Guillou S."/>
            <person name="Cros-Aarteil S."/>
            <person name="Calhoun S."/>
            <person name="Kuo A."/>
            <person name="Mondo S."/>
            <person name="Pangilinan J."/>
            <person name="Riley R."/>
            <person name="Labutti K."/>
            <person name="Andreopoulos B."/>
            <person name="Lipzen A."/>
            <person name="Chen C."/>
            <person name="Yanf M."/>
            <person name="Daum C."/>
            <person name="Ng V."/>
            <person name="Clum A."/>
            <person name="Steindorff A."/>
            <person name="Ohm R."/>
            <person name="Martin F."/>
            <person name="Silar P."/>
            <person name="Natvig D."/>
            <person name="Lalanne C."/>
            <person name="Gautier V."/>
            <person name="Ament-Velasquez S.L."/>
            <person name="Kruys A."/>
            <person name="Hutchinson M.I."/>
            <person name="Powell A.J."/>
            <person name="Barry K."/>
            <person name="Miller A.N."/>
            <person name="Grigoriev I.V."/>
            <person name="Debuchy R."/>
            <person name="Gladieux P."/>
            <person name="Thoren M.H."/>
            <person name="Johannesson H."/>
        </authorList>
    </citation>
    <scope>NUCLEOTIDE SEQUENCE</scope>
    <source>
        <strain evidence="2">CBS 118394</strain>
    </source>
</reference>
<protein>
    <submittedName>
        <fullName evidence="2">Uncharacterized protein</fullName>
    </submittedName>
</protein>
<comment type="caution">
    <text evidence="2">The sequence shown here is derived from an EMBL/GenBank/DDBJ whole genome shotgun (WGS) entry which is preliminary data.</text>
</comment>
<feature type="transmembrane region" description="Helical" evidence="1">
    <location>
        <begin position="167"/>
        <end position="186"/>
    </location>
</feature>
<dbReference type="Proteomes" id="UP001283341">
    <property type="component" value="Unassembled WGS sequence"/>
</dbReference>
<proteinExistence type="predicted"/>